<gene>
    <name evidence="1" type="ORF">LCGC14_2276710</name>
</gene>
<protein>
    <submittedName>
        <fullName evidence="1">Uncharacterized protein</fullName>
    </submittedName>
</protein>
<accession>A0A0F9DHM4</accession>
<organism evidence="1">
    <name type="scientific">marine sediment metagenome</name>
    <dbReference type="NCBI Taxonomy" id="412755"/>
    <lineage>
        <taxon>unclassified sequences</taxon>
        <taxon>metagenomes</taxon>
        <taxon>ecological metagenomes</taxon>
    </lineage>
</organism>
<comment type="caution">
    <text evidence="1">The sequence shown here is derived from an EMBL/GenBank/DDBJ whole genome shotgun (WGS) entry which is preliminary data.</text>
</comment>
<dbReference type="EMBL" id="LAZR01031592">
    <property type="protein sequence ID" value="KKL53311.1"/>
    <property type="molecule type" value="Genomic_DNA"/>
</dbReference>
<sequence length="77" mass="8818">MVRGLCARGRLDMVIKVYHVKGDLTWLGHEERDKSLGWCCPECKIHHLWSQSWSYAGPTEDGGHVCLDCAHRLGLLW</sequence>
<name>A0A0F9DHM4_9ZZZZ</name>
<evidence type="ECO:0000313" key="1">
    <source>
        <dbReference type="EMBL" id="KKL53311.1"/>
    </source>
</evidence>
<dbReference type="AlphaFoldDB" id="A0A0F9DHM4"/>
<proteinExistence type="predicted"/>
<reference evidence="1" key="1">
    <citation type="journal article" date="2015" name="Nature">
        <title>Complex archaea that bridge the gap between prokaryotes and eukaryotes.</title>
        <authorList>
            <person name="Spang A."/>
            <person name="Saw J.H."/>
            <person name="Jorgensen S.L."/>
            <person name="Zaremba-Niedzwiedzka K."/>
            <person name="Martijn J."/>
            <person name="Lind A.E."/>
            <person name="van Eijk R."/>
            <person name="Schleper C."/>
            <person name="Guy L."/>
            <person name="Ettema T.J."/>
        </authorList>
    </citation>
    <scope>NUCLEOTIDE SEQUENCE</scope>
</reference>